<feature type="binding site" evidence="4">
    <location>
        <position position="176"/>
    </location>
    <ligand>
        <name>NADP(+)</name>
        <dbReference type="ChEBI" id="CHEBI:58349"/>
    </ligand>
</feature>
<dbReference type="InterPro" id="IPR036291">
    <property type="entry name" value="NAD(P)-bd_dom_sf"/>
</dbReference>
<feature type="binding site" evidence="4">
    <location>
        <position position="286"/>
    </location>
    <ligand>
        <name>substrate</name>
    </ligand>
</feature>
<feature type="binding site" evidence="4">
    <location>
        <position position="193"/>
    </location>
    <ligand>
        <name>substrate</name>
    </ligand>
</feature>
<dbReference type="GO" id="GO:0050661">
    <property type="term" value="F:NADP binding"/>
    <property type="evidence" value="ECO:0007669"/>
    <property type="project" value="InterPro"/>
</dbReference>
<dbReference type="InterPro" id="IPR011912">
    <property type="entry name" value="Heptose_epim"/>
</dbReference>
<dbReference type="EMBL" id="LWQU01000123">
    <property type="protein sequence ID" value="OAN53988.1"/>
    <property type="molecule type" value="Genomic_DNA"/>
</dbReference>
<dbReference type="EC" id="5.1.3.20" evidence="4"/>
<dbReference type="CDD" id="cd05248">
    <property type="entry name" value="ADP_GME_SDR_e"/>
    <property type="match status" value="1"/>
</dbReference>
<comment type="catalytic activity">
    <reaction evidence="4">
        <text>ADP-D-glycero-beta-D-manno-heptose = ADP-L-glycero-beta-D-manno-heptose</text>
        <dbReference type="Rhea" id="RHEA:17577"/>
        <dbReference type="ChEBI" id="CHEBI:59967"/>
        <dbReference type="ChEBI" id="CHEBI:61506"/>
        <dbReference type="EC" id="5.1.3.20"/>
    </reaction>
</comment>
<comment type="caution">
    <text evidence="4">Lacks conserved residue(s) required for the propagation of feature annotation.</text>
</comment>
<feature type="binding site" evidence="4">
    <location>
        <begin position="73"/>
        <end position="77"/>
    </location>
    <ligand>
        <name>NADP(+)</name>
        <dbReference type="ChEBI" id="CHEBI:58349"/>
    </ligand>
</feature>
<dbReference type="UniPathway" id="UPA00356">
    <property type="reaction ID" value="UER00440"/>
</dbReference>
<feature type="binding site" evidence="4">
    <location>
        <position position="186"/>
    </location>
    <ligand>
        <name>substrate</name>
    </ligand>
</feature>
<feature type="binding site" evidence="4">
    <location>
        <begin position="31"/>
        <end position="32"/>
    </location>
    <ligand>
        <name>NADP(+)</name>
        <dbReference type="ChEBI" id="CHEBI:58349"/>
    </ligand>
</feature>
<keyword evidence="1 4" id="KW-0521">NADP</keyword>
<dbReference type="RefSeq" id="WP_068498665.1">
    <property type="nucleotide sequence ID" value="NZ_LWQU01000123.1"/>
</dbReference>
<feature type="active site" description="Proton acceptor" evidence="4">
    <location>
        <position position="184"/>
    </location>
</feature>
<name>A0A178MWX3_9PROT</name>
<feature type="binding site" evidence="4">
    <location>
        <position position="221"/>
    </location>
    <ligand>
        <name>substrate</name>
    </ligand>
</feature>
<feature type="binding site" evidence="4">
    <location>
        <position position="38"/>
    </location>
    <ligand>
        <name>NADP(+)</name>
        <dbReference type="ChEBI" id="CHEBI:58349"/>
    </ligand>
</feature>
<dbReference type="Pfam" id="PF01370">
    <property type="entry name" value="Epimerase"/>
    <property type="match status" value="1"/>
</dbReference>
<dbReference type="InterPro" id="IPR001509">
    <property type="entry name" value="Epimerase_deHydtase"/>
</dbReference>
<comment type="subunit">
    <text evidence="4">Homopentamer.</text>
</comment>
<dbReference type="GO" id="GO:0097171">
    <property type="term" value="P:ADP-L-glycero-beta-D-manno-heptose biosynthetic process"/>
    <property type="evidence" value="ECO:0007669"/>
    <property type="project" value="UniProtKB-UniPathway"/>
</dbReference>
<comment type="caution">
    <text evidence="6">The sequence shown here is derived from an EMBL/GenBank/DDBJ whole genome shotgun (WGS) entry which is preliminary data.</text>
</comment>
<keyword evidence="2 4" id="KW-0413">Isomerase</keyword>
<comment type="similarity">
    <text evidence="4">Belongs to the NAD(P)-dependent epimerase/dehydratase family. HldD subfamily.</text>
</comment>
<accession>A0A178MWX3</accession>
<dbReference type="PANTHER" id="PTHR43103">
    <property type="entry name" value="NUCLEOSIDE-DIPHOSPHATE-SUGAR EPIMERASE"/>
    <property type="match status" value="1"/>
</dbReference>
<dbReference type="STRING" id="1437059.A6A05_09250"/>
<gene>
    <name evidence="4" type="primary">hldD</name>
    <name evidence="6" type="ORF">A6A05_09250</name>
</gene>
<feature type="binding site" evidence="4">
    <location>
        <position position="175"/>
    </location>
    <ligand>
        <name>substrate</name>
    </ligand>
</feature>
<dbReference type="Gene3D" id="3.40.50.720">
    <property type="entry name" value="NAD(P)-binding Rossmann-like Domain"/>
    <property type="match status" value="1"/>
</dbReference>
<evidence type="ECO:0000313" key="7">
    <source>
        <dbReference type="Proteomes" id="UP000078543"/>
    </source>
</evidence>
<comment type="cofactor">
    <cofactor evidence="4">
        <name>NADP(+)</name>
        <dbReference type="ChEBI" id="CHEBI:58349"/>
    </cofactor>
    <text evidence="4">Binds 1 NADP(+) per subunit.</text>
</comment>
<dbReference type="AlphaFoldDB" id="A0A178MWX3"/>
<organism evidence="6 7">
    <name type="scientific">Magnetospirillum moscoviense</name>
    <dbReference type="NCBI Taxonomy" id="1437059"/>
    <lineage>
        <taxon>Bacteria</taxon>
        <taxon>Pseudomonadati</taxon>
        <taxon>Pseudomonadota</taxon>
        <taxon>Alphaproteobacteria</taxon>
        <taxon>Rhodospirillales</taxon>
        <taxon>Rhodospirillaceae</taxon>
        <taxon>Magnetospirillum</taxon>
    </lineage>
</organism>
<feature type="domain" description="NAD-dependent epimerase/dehydratase" evidence="5">
    <location>
        <begin position="2"/>
        <end position="249"/>
    </location>
</feature>
<feature type="binding site" evidence="4">
    <location>
        <begin position="10"/>
        <end position="11"/>
    </location>
    <ligand>
        <name>NADP(+)</name>
        <dbReference type="ChEBI" id="CHEBI:58349"/>
    </ligand>
</feature>
<dbReference type="PANTHER" id="PTHR43103:SF3">
    <property type="entry name" value="ADP-L-GLYCERO-D-MANNO-HEPTOSE-6-EPIMERASE"/>
    <property type="match status" value="1"/>
</dbReference>
<keyword evidence="3 4" id="KW-0119">Carbohydrate metabolism</keyword>
<sequence>MIVVTGGAGFIGSNILAALEARDAGKLVVCDRLRANDKWKNVAKRELADIVHPEQLFDFLEANRKHVQVIFHMGAISATTETDADKIAANNFSLSLALWKWCALSNVRFIYASSAATYGDGTQGFDDDWSIEHLATLAPMNAYGWSKHLFDRRVARKIATGSRKPPQFVGLKFFNVYGPNEYHKGGQQSVVSQIYPHAKADAAYQLFRSHNPNYKDGGQMRDFIWIDDCVDVMMWMLDNPNVSGIFNVGTGKARTFKDLASAVYHALDKEPNIKFQDTPVAIRDKYQYFTQANMDRLRAAGYHKPFTSLEDGVTKYVRDYLDQADRYK</sequence>
<dbReference type="OrthoDB" id="9801785at2"/>
<feature type="binding site" evidence="4">
    <location>
        <position position="184"/>
    </location>
    <ligand>
        <name>NADP(+)</name>
        <dbReference type="ChEBI" id="CHEBI:58349"/>
    </ligand>
</feature>
<evidence type="ECO:0000259" key="5">
    <source>
        <dbReference type="Pfam" id="PF01370"/>
    </source>
</evidence>
<comment type="pathway">
    <text evidence="4">Nucleotide-sugar biosynthesis; ADP-L-glycero-beta-D-manno-heptose biosynthesis; ADP-L-glycero-beta-D-manno-heptose from D-glycero-beta-D-manno-heptose 7-phosphate: step 4/4.</text>
</comment>
<protein>
    <recommendedName>
        <fullName evidence="4">ADP-L-glycero-D-manno-heptose-6-epimerase</fullName>
        <ecNumber evidence="4">5.1.3.20</ecNumber>
    </recommendedName>
    <alternativeName>
        <fullName evidence="4">ADP-L-glycero-beta-D-manno-heptose-6-epimerase</fullName>
        <shortName evidence="4">ADP-glyceromanno-heptose 6-epimerase</shortName>
        <shortName evidence="4">ADP-hep 6-epimerase</shortName>
        <shortName evidence="4">AGME</shortName>
    </alternativeName>
</protein>
<feature type="binding site" evidence="4">
    <location>
        <begin position="207"/>
        <end position="210"/>
    </location>
    <ligand>
        <name>substrate</name>
    </ligand>
</feature>
<evidence type="ECO:0000256" key="3">
    <source>
        <dbReference type="ARBA" id="ARBA00023277"/>
    </source>
</evidence>
<keyword evidence="7" id="KW-1185">Reference proteome</keyword>
<evidence type="ECO:0000256" key="1">
    <source>
        <dbReference type="ARBA" id="ARBA00022857"/>
    </source>
</evidence>
<comment type="domain">
    <text evidence="4">Contains a large N-terminal NADP-binding domain, and a smaller C-terminal substrate-binding domain.</text>
</comment>
<reference evidence="6 7" key="1">
    <citation type="submission" date="2016-04" db="EMBL/GenBank/DDBJ databases">
        <title>Draft genome sequence of freshwater magnetotactic bacteria Magnetospirillum marisnigri SP-1 and Magnetospirillum moscoviense BB-1.</title>
        <authorList>
            <person name="Koziaeva V."/>
            <person name="Dziuba M.V."/>
            <person name="Ivanov T.M."/>
            <person name="Kuznetsov B."/>
            <person name="Grouzdev D.S."/>
        </authorList>
    </citation>
    <scope>NUCLEOTIDE SEQUENCE [LARGE SCALE GENOMIC DNA]</scope>
    <source>
        <strain evidence="6 7">BB-1</strain>
    </source>
</reference>
<dbReference type="GO" id="GO:0005975">
    <property type="term" value="P:carbohydrate metabolic process"/>
    <property type="evidence" value="ECO:0007669"/>
    <property type="project" value="UniProtKB-UniRule"/>
</dbReference>
<proteinExistence type="inferred from homology"/>
<comment type="function">
    <text evidence="4">Catalyzes the interconversion between ADP-D-glycero-beta-D-manno-heptose and ADP-L-glycero-beta-D-manno-heptose via an epimerization at carbon 6 of the heptose.</text>
</comment>
<dbReference type="NCBIfam" id="TIGR02197">
    <property type="entry name" value="heptose_epim"/>
    <property type="match status" value="1"/>
</dbReference>
<dbReference type="Proteomes" id="UP000078543">
    <property type="component" value="Unassembled WGS sequence"/>
</dbReference>
<feature type="binding site" evidence="4">
    <location>
        <position position="147"/>
    </location>
    <ligand>
        <name>NADP(+)</name>
        <dbReference type="ChEBI" id="CHEBI:58349"/>
    </ligand>
</feature>
<dbReference type="SUPFAM" id="SSF51735">
    <property type="entry name" value="NAD(P)-binding Rossmann-fold domains"/>
    <property type="match status" value="1"/>
</dbReference>
<feature type="active site" description="Proton acceptor" evidence="4">
    <location>
        <position position="143"/>
    </location>
</feature>
<dbReference type="HAMAP" id="MF_01601">
    <property type="entry name" value="Heptose_epimerase"/>
    <property type="match status" value="1"/>
</dbReference>
<feature type="binding site" evidence="4">
    <location>
        <position position="90"/>
    </location>
    <ligand>
        <name>NADP(+)</name>
        <dbReference type="ChEBI" id="CHEBI:58349"/>
    </ligand>
</feature>
<evidence type="ECO:0000256" key="4">
    <source>
        <dbReference type="HAMAP-Rule" id="MF_01601"/>
    </source>
</evidence>
<evidence type="ECO:0000256" key="2">
    <source>
        <dbReference type="ARBA" id="ARBA00023235"/>
    </source>
</evidence>
<dbReference type="GO" id="GO:0008712">
    <property type="term" value="F:ADP-glyceromanno-heptose 6-epimerase activity"/>
    <property type="evidence" value="ECO:0007669"/>
    <property type="project" value="UniProtKB-UniRule"/>
</dbReference>
<dbReference type="Gene3D" id="3.90.25.10">
    <property type="entry name" value="UDP-galactose 4-epimerase, domain 1"/>
    <property type="match status" value="1"/>
</dbReference>
<evidence type="ECO:0000313" key="6">
    <source>
        <dbReference type="EMBL" id="OAN53988.1"/>
    </source>
</evidence>